<accession>A0A5B8S0J1</accession>
<protein>
    <recommendedName>
        <fullName evidence="5">RidA family protein</fullName>
    </recommendedName>
</protein>
<dbReference type="CDD" id="cd06151">
    <property type="entry name" value="YjgF_YER057c_UK114_like_3"/>
    <property type="match status" value="1"/>
</dbReference>
<dbReference type="EMBL" id="CP042344">
    <property type="protein sequence ID" value="QEA14592.1"/>
    <property type="molecule type" value="Genomic_DNA"/>
</dbReference>
<dbReference type="KEGG" id="cof:FOZ74_12590"/>
<evidence type="ECO:0000256" key="2">
    <source>
        <dbReference type="SAM" id="SignalP"/>
    </source>
</evidence>
<feature type="signal peptide" evidence="2">
    <location>
        <begin position="1"/>
        <end position="22"/>
    </location>
</feature>
<evidence type="ECO:0008006" key="5">
    <source>
        <dbReference type="Google" id="ProtNLM"/>
    </source>
</evidence>
<dbReference type="PROSITE" id="PS01094">
    <property type="entry name" value="UPF0076"/>
    <property type="match status" value="1"/>
</dbReference>
<dbReference type="Pfam" id="PF01042">
    <property type="entry name" value="Ribonuc_L-PSP"/>
    <property type="match status" value="1"/>
</dbReference>
<dbReference type="OrthoDB" id="9803101at2"/>
<feature type="chain" id="PRO_5022792617" description="RidA family protein" evidence="2">
    <location>
        <begin position="23"/>
        <end position="172"/>
    </location>
</feature>
<dbReference type="PANTHER" id="PTHR11803">
    <property type="entry name" value="2-IMINOBUTANOATE/2-IMINOPROPANOATE DEAMINASE RIDA"/>
    <property type="match status" value="1"/>
</dbReference>
<dbReference type="Gene3D" id="3.30.1330.40">
    <property type="entry name" value="RutC-like"/>
    <property type="match status" value="1"/>
</dbReference>
<comment type="similarity">
    <text evidence="1">Belongs to the RutC family.</text>
</comment>
<dbReference type="SUPFAM" id="SSF55298">
    <property type="entry name" value="YjgF-like"/>
    <property type="match status" value="1"/>
</dbReference>
<dbReference type="AlphaFoldDB" id="A0A5B8S0J1"/>
<sequence>MGSVAGAGLLLGALALAGCAQPAPERASVAAPPPSQVVRHPVANFPISSAVEVPAGASTVYLSGTVPPQRADGSYGNMQEQTTGVLQSISAQLAQLGLGMGDVVRMQAFLVGDRRQGGRLDFDGFMRGYTRFFGTAEQPRLPARSAFQVAALGHPEWLVEIEVTAVRLPADR</sequence>
<reference evidence="3 4" key="1">
    <citation type="submission" date="2019-07" db="EMBL/GenBank/DDBJ databases">
        <title>Complete genome sequence of Comamonas sp. NLF 7-7 isolated from livestock.</title>
        <authorList>
            <person name="Kim D.H."/>
            <person name="Kim J.G."/>
        </authorList>
    </citation>
    <scope>NUCLEOTIDE SEQUENCE [LARGE SCALE GENOMIC DNA]</scope>
    <source>
        <strain evidence="3 4">NLF 7-7</strain>
    </source>
</reference>
<dbReference type="InterPro" id="IPR006175">
    <property type="entry name" value="YjgF/YER057c/UK114"/>
</dbReference>
<dbReference type="InterPro" id="IPR019897">
    <property type="entry name" value="RidA_CS"/>
</dbReference>
<dbReference type="GO" id="GO:0005829">
    <property type="term" value="C:cytosol"/>
    <property type="evidence" value="ECO:0007669"/>
    <property type="project" value="TreeGrafter"/>
</dbReference>
<evidence type="ECO:0000313" key="4">
    <source>
        <dbReference type="Proteomes" id="UP000321199"/>
    </source>
</evidence>
<name>A0A5B8S0J1_9BURK</name>
<evidence type="ECO:0000256" key="1">
    <source>
        <dbReference type="ARBA" id="ARBA00010552"/>
    </source>
</evidence>
<dbReference type="GO" id="GO:0019239">
    <property type="term" value="F:deaminase activity"/>
    <property type="evidence" value="ECO:0007669"/>
    <property type="project" value="TreeGrafter"/>
</dbReference>
<organism evidence="3 4">
    <name type="scientific">Comamonas flocculans</name>
    <dbReference type="NCBI Taxonomy" id="2597701"/>
    <lineage>
        <taxon>Bacteria</taxon>
        <taxon>Pseudomonadati</taxon>
        <taxon>Pseudomonadota</taxon>
        <taxon>Betaproteobacteria</taxon>
        <taxon>Burkholderiales</taxon>
        <taxon>Comamonadaceae</taxon>
        <taxon>Comamonas</taxon>
    </lineage>
</organism>
<proteinExistence type="inferred from homology"/>
<gene>
    <name evidence="3" type="ORF">FOZ74_12590</name>
</gene>
<evidence type="ECO:0000313" key="3">
    <source>
        <dbReference type="EMBL" id="QEA14592.1"/>
    </source>
</evidence>
<dbReference type="InterPro" id="IPR035959">
    <property type="entry name" value="RutC-like_sf"/>
</dbReference>
<keyword evidence="4" id="KW-1185">Reference proteome</keyword>
<dbReference type="PANTHER" id="PTHR11803:SF59">
    <property type="entry name" value="ENDORIBONUCLEASE"/>
    <property type="match status" value="1"/>
</dbReference>
<keyword evidence="2" id="KW-0732">Signal</keyword>
<dbReference type="Proteomes" id="UP000321199">
    <property type="component" value="Chromosome"/>
</dbReference>